<sequence length="226" mass="25777">MIAMVDFDQENVELWKDLVKTKDRIYRLAQYRELTQAFCRRASVRRMPVISLLMDKVTELRKGVRSAYDPSFVIPSTQSLFKGVTRSFVVINTILLYTIAMVDFDQENDEVWKDLLKTKEGIDRLAQCSSSVRSAPKTLLCPIYGEGKLRQAFCRRAAIKGCIYVLRMLVIYLLILNPFFTIPPSPTDMLSQRDIKGMVAKGICITRSRSFIQLDVSKLLCGVSSS</sequence>
<evidence type="ECO:0000256" key="1">
    <source>
        <dbReference type="ARBA" id="ARBA00005593"/>
    </source>
</evidence>
<dbReference type="eggNOG" id="KOG4405">
    <property type="taxonomic scope" value="Eukaryota"/>
</dbReference>
<organism evidence="3 5">
    <name type="scientific">Medicago truncatula</name>
    <name type="common">Barrel medic</name>
    <name type="synonym">Medicago tribuloides</name>
    <dbReference type="NCBI Taxonomy" id="3880"/>
    <lineage>
        <taxon>Eukaryota</taxon>
        <taxon>Viridiplantae</taxon>
        <taxon>Streptophyta</taxon>
        <taxon>Embryophyta</taxon>
        <taxon>Tracheophyta</taxon>
        <taxon>Spermatophyta</taxon>
        <taxon>Magnoliopsida</taxon>
        <taxon>eudicotyledons</taxon>
        <taxon>Gunneridae</taxon>
        <taxon>Pentapetalae</taxon>
        <taxon>rosids</taxon>
        <taxon>fabids</taxon>
        <taxon>Fabales</taxon>
        <taxon>Fabaceae</taxon>
        <taxon>Papilionoideae</taxon>
        <taxon>50 kb inversion clade</taxon>
        <taxon>NPAAA clade</taxon>
        <taxon>Hologalegina</taxon>
        <taxon>IRL clade</taxon>
        <taxon>Trifolieae</taxon>
        <taxon>Medicago</taxon>
    </lineage>
</organism>
<dbReference type="GO" id="GO:0005092">
    <property type="term" value="F:GDP-dissociation inhibitor activity"/>
    <property type="evidence" value="ECO:0007669"/>
    <property type="project" value="InterPro"/>
</dbReference>
<reference evidence="4" key="3">
    <citation type="submission" date="2015-04" db="UniProtKB">
        <authorList>
            <consortium name="EnsemblPlants"/>
        </authorList>
    </citation>
    <scope>IDENTIFICATION</scope>
    <source>
        <strain evidence="4">cv. Jemalong A17</strain>
    </source>
</reference>
<dbReference type="GO" id="GO:0007264">
    <property type="term" value="P:small GTPase-mediated signal transduction"/>
    <property type="evidence" value="ECO:0007669"/>
    <property type="project" value="InterPro"/>
</dbReference>
<reference evidence="3 5" key="1">
    <citation type="journal article" date="2011" name="Nature">
        <title>The Medicago genome provides insight into the evolution of rhizobial symbioses.</title>
        <authorList>
            <person name="Young N.D."/>
            <person name="Debelle F."/>
            <person name="Oldroyd G.E."/>
            <person name="Geurts R."/>
            <person name="Cannon S.B."/>
            <person name="Udvardi M.K."/>
            <person name="Benedito V.A."/>
            <person name="Mayer K.F."/>
            <person name="Gouzy J."/>
            <person name="Schoof H."/>
            <person name="Van de Peer Y."/>
            <person name="Proost S."/>
            <person name="Cook D.R."/>
            <person name="Meyers B.C."/>
            <person name="Spannagl M."/>
            <person name="Cheung F."/>
            <person name="De Mita S."/>
            <person name="Krishnakumar V."/>
            <person name="Gundlach H."/>
            <person name="Zhou S."/>
            <person name="Mudge J."/>
            <person name="Bharti A.K."/>
            <person name="Murray J.D."/>
            <person name="Naoumkina M.A."/>
            <person name="Rosen B."/>
            <person name="Silverstein K.A."/>
            <person name="Tang H."/>
            <person name="Rombauts S."/>
            <person name="Zhao P.X."/>
            <person name="Zhou P."/>
            <person name="Barbe V."/>
            <person name="Bardou P."/>
            <person name="Bechner M."/>
            <person name="Bellec A."/>
            <person name="Berger A."/>
            <person name="Berges H."/>
            <person name="Bidwell S."/>
            <person name="Bisseling T."/>
            <person name="Choisne N."/>
            <person name="Couloux A."/>
            <person name="Denny R."/>
            <person name="Deshpande S."/>
            <person name="Dai X."/>
            <person name="Doyle J.J."/>
            <person name="Dudez A.M."/>
            <person name="Farmer A.D."/>
            <person name="Fouteau S."/>
            <person name="Franken C."/>
            <person name="Gibelin C."/>
            <person name="Gish J."/>
            <person name="Goldstein S."/>
            <person name="Gonzalez A.J."/>
            <person name="Green P.J."/>
            <person name="Hallab A."/>
            <person name="Hartog M."/>
            <person name="Hua A."/>
            <person name="Humphray S.J."/>
            <person name="Jeong D.H."/>
            <person name="Jing Y."/>
            <person name="Jocker A."/>
            <person name="Kenton S.M."/>
            <person name="Kim D.J."/>
            <person name="Klee K."/>
            <person name="Lai H."/>
            <person name="Lang C."/>
            <person name="Lin S."/>
            <person name="Macmil S.L."/>
            <person name="Magdelenat G."/>
            <person name="Matthews L."/>
            <person name="McCorrison J."/>
            <person name="Monaghan E.L."/>
            <person name="Mun J.H."/>
            <person name="Najar F.Z."/>
            <person name="Nicholson C."/>
            <person name="Noirot C."/>
            <person name="O'Bleness M."/>
            <person name="Paule C.R."/>
            <person name="Poulain J."/>
            <person name="Prion F."/>
            <person name="Qin B."/>
            <person name="Qu C."/>
            <person name="Retzel E.F."/>
            <person name="Riddle C."/>
            <person name="Sallet E."/>
            <person name="Samain S."/>
            <person name="Samson N."/>
            <person name="Sanders I."/>
            <person name="Saurat O."/>
            <person name="Scarpelli C."/>
            <person name="Schiex T."/>
            <person name="Segurens B."/>
            <person name="Severin A.J."/>
            <person name="Sherrier D.J."/>
            <person name="Shi R."/>
            <person name="Sims S."/>
            <person name="Singer S.R."/>
            <person name="Sinharoy S."/>
            <person name="Sterck L."/>
            <person name="Viollet A."/>
            <person name="Wang B.B."/>
            <person name="Wang K."/>
            <person name="Wang M."/>
            <person name="Wang X."/>
            <person name="Warfsmann J."/>
            <person name="Weissenbach J."/>
            <person name="White D.D."/>
            <person name="White J.D."/>
            <person name="Wiley G.B."/>
            <person name="Wincker P."/>
            <person name="Xing Y."/>
            <person name="Yang L."/>
            <person name="Yao Z."/>
            <person name="Ying F."/>
            <person name="Zhai J."/>
            <person name="Zhou L."/>
            <person name="Zuber A."/>
            <person name="Denarie J."/>
            <person name="Dixon R.A."/>
            <person name="May G.D."/>
            <person name="Schwartz D.C."/>
            <person name="Rogers J."/>
            <person name="Quetier F."/>
            <person name="Town C.D."/>
            <person name="Roe B.A."/>
        </authorList>
    </citation>
    <scope>NUCLEOTIDE SEQUENCE [LARGE SCALE GENOMIC DNA]</scope>
    <source>
        <strain evidence="3">A17</strain>
        <strain evidence="4 5">cv. Jemalong A17</strain>
    </source>
</reference>
<dbReference type="Gene3D" id="3.50.50.60">
    <property type="entry name" value="FAD/NAD(P)-binding domain"/>
    <property type="match status" value="1"/>
</dbReference>
<dbReference type="GO" id="GO:0005634">
    <property type="term" value="C:nucleus"/>
    <property type="evidence" value="ECO:0000318"/>
    <property type="project" value="GO_Central"/>
</dbReference>
<feature type="transmembrane region" description="Helical" evidence="2">
    <location>
        <begin position="157"/>
        <end position="180"/>
    </location>
</feature>
<dbReference type="EnsemblPlants" id="AES95412">
    <property type="protein sequence ID" value="AES95412"/>
    <property type="gene ID" value="MTR_5g025170"/>
</dbReference>
<dbReference type="AlphaFoldDB" id="G7K2P9"/>
<evidence type="ECO:0000256" key="2">
    <source>
        <dbReference type="SAM" id="Phobius"/>
    </source>
</evidence>
<proteinExistence type="inferred from homology"/>
<dbReference type="InterPro" id="IPR018203">
    <property type="entry name" value="GDP_dissociation_inhibitor"/>
</dbReference>
<dbReference type="GO" id="GO:0005829">
    <property type="term" value="C:cytosol"/>
    <property type="evidence" value="ECO:0000318"/>
    <property type="project" value="GO_Central"/>
</dbReference>
<gene>
    <name evidence="3" type="ordered locus">MTR_5g025170</name>
</gene>
<keyword evidence="2" id="KW-1133">Transmembrane helix</keyword>
<dbReference type="GO" id="GO:0005968">
    <property type="term" value="C:Rab-protein geranylgeranyltransferase complex"/>
    <property type="evidence" value="ECO:0000318"/>
    <property type="project" value="GO_Central"/>
</dbReference>
<dbReference type="GO" id="GO:0016192">
    <property type="term" value="P:vesicle-mediated transport"/>
    <property type="evidence" value="ECO:0000318"/>
    <property type="project" value="GO_Central"/>
</dbReference>
<comment type="similarity">
    <text evidence="1">Belongs to the Rab GDI family.</text>
</comment>
<keyword evidence="2" id="KW-0812">Transmembrane</keyword>
<dbReference type="InterPro" id="IPR036188">
    <property type="entry name" value="FAD/NAD-bd_sf"/>
</dbReference>
<name>G7K2P9_MEDTR</name>
<dbReference type="PANTHER" id="PTHR11787">
    <property type="entry name" value="RAB GDP-DISSOCIATION INHIBITOR"/>
    <property type="match status" value="1"/>
</dbReference>
<dbReference type="Proteomes" id="UP000002051">
    <property type="component" value="Chromosome 5"/>
</dbReference>
<evidence type="ECO:0000313" key="4">
    <source>
        <dbReference type="EnsemblPlants" id="AES95412"/>
    </source>
</evidence>
<reference evidence="3 5" key="2">
    <citation type="journal article" date="2014" name="BMC Genomics">
        <title>An improved genome release (version Mt4.0) for the model legume Medicago truncatula.</title>
        <authorList>
            <person name="Tang H."/>
            <person name="Krishnakumar V."/>
            <person name="Bidwell S."/>
            <person name="Rosen B."/>
            <person name="Chan A."/>
            <person name="Zhou S."/>
            <person name="Gentzbittel L."/>
            <person name="Childs K.L."/>
            <person name="Yandell M."/>
            <person name="Gundlach H."/>
            <person name="Mayer K.F."/>
            <person name="Schwartz D.C."/>
            <person name="Town C.D."/>
        </authorList>
    </citation>
    <scope>GENOME REANNOTATION</scope>
    <source>
        <strain evidence="4 5">cv. Jemalong A17</strain>
    </source>
</reference>
<keyword evidence="2" id="KW-0472">Membrane</keyword>
<protein>
    <submittedName>
        <fullName evidence="3">GDP dissociation inhibitor</fullName>
    </submittedName>
</protein>
<dbReference type="PaxDb" id="3880-AES95412"/>
<dbReference type="EMBL" id="CM001221">
    <property type="protein sequence ID" value="AES95412.1"/>
    <property type="molecule type" value="Genomic_DNA"/>
</dbReference>
<evidence type="ECO:0000313" key="3">
    <source>
        <dbReference type="EMBL" id="AES95412.1"/>
    </source>
</evidence>
<dbReference type="STRING" id="3880.G7K2P9"/>
<accession>G7K2P9</accession>
<dbReference type="HOGENOM" id="CLU_1226419_0_0_1"/>
<dbReference type="PANTHER" id="PTHR11787:SF4">
    <property type="entry name" value="CHM, RAB ESCORT PROTEIN 1"/>
    <property type="match status" value="1"/>
</dbReference>
<evidence type="ECO:0000313" key="5">
    <source>
        <dbReference type="Proteomes" id="UP000002051"/>
    </source>
</evidence>
<keyword evidence="5" id="KW-1185">Reference proteome</keyword>